<accession>A0A0A0D3D4</accession>
<name>A0A0A0D3D4_9PROT</name>
<evidence type="ECO:0000313" key="4">
    <source>
        <dbReference type="EMBL" id="KGM32594.1"/>
    </source>
</evidence>
<dbReference type="Proteomes" id="UP000029995">
    <property type="component" value="Unassembled WGS sequence"/>
</dbReference>
<evidence type="ECO:0000256" key="1">
    <source>
        <dbReference type="ARBA" id="ARBA00022679"/>
    </source>
</evidence>
<dbReference type="EMBL" id="JANX01000293">
    <property type="protein sequence ID" value="KGM32594.1"/>
    <property type="molecule type" value="Genomic_DNA"/>
</dbReference>
<dbReference type="PROSITE" id="PS51186">
    <property type="entry name" value="GNAT"/>
    <property type="match status" value="1"/>
</dbReference>
<keyword evidence="1" id="KW-0808">Transferase</keyword>
<dbReference type="GO" id="GO:0016747">
    <property type="term" value="F:acyltransferase activity, transferring groups other than amino-acyl groups"/>
    <property type="evidence" value="ECO:0007669"/>
    <property type="project" value="InterPro"/>
</dbReference>
<keyword evidence="2" id="KW-0012">Acyltransferase</keyword>
<dbReference type="CDD" id="cd04301">
    <property type="entry name" value="NAT_SF"/>
    <property type="match status" value="1"/>
</dbReference>
<dbReference type="OrthoDB" id="9805924at2"/>
<gene>
    <name evidence="4" type="ORF">P409_20520</name>
</gene>
<dbReference type="InterPro" id="IPR050832">
    <property type="entry name" value="Bact_Acetyltransf"/>
</dbReference>
<dbReference type="InterPro" id="IPR016181">
    <property type="entry name" value="Acyl_CoA_acyltransferase"/>
</dbReference>
<dbReference type="InterPro" id="IPR000182">
    <property type="entry name" value="GNAT_dom"/>
</dbReference>
<evidence type="ECO:0000256" key="2">
    <source>
        <dbReference type="ARBA" id="ARBA00023315"/>
    </source>
</evidence>
<evidence type="ECO:0000259" key="3">
    <source>
        <dbReference type="PROSITE" id="PS51186"/>
    </source>
</evidence>
<dbReference type="PANTHER" id="PTHR43877">
    <property type="entry name" value="AMINOALKYLPHOSPHONATE N-ACETYLTRANSFERASE-RELATED-RELATED"/>
    <property type="match status" value="1"/>
</dbReference>
<evidence type="ECO:0000313" key="5">
    <source>
        <dbReference type="Proteomes" id="UP000029995"/>
    </source>
</evidence>
<reference evidence="4 5" key="1">
    <citation type="submission" date="2014-01" db="EMBL/GenBank/DDBJ databases">
        <title>Genome sequence determination for a cystic fibrosis isolate, Inquilinus limosus.</title>
        <authorList>
            <person name="Pino M."/>
            <person name="Di Conza J."/>
            <person name="Gutkind G."/>
        </authorList>
    </citation>
    <scope>NUCLEOTIDE SEQUENCE [LARGE SCALE GENOMIC DNA]</scope>
    <source>
        <strain evidence="4 5">MP06</strain>
    </source>
</reference>
<proteinExistence type="predicted"/>
<organism evidence="4 5">
    <name type="scientific">Inquilinus limosus MP06</name>
    <dbReference type="NCBI Taxonomy" id="1398085"/>
    <lineage>
        <taxon>Bacteria</taxon>
        <taxon>Pseudomonadati</taxon>
        <taxon>Pseudomonadota</taxon>
        <taxon>Alphaproteobacteria</taxon>
        <taxon>Rhodospirillales</taxon>
        <taxon>Rhodospirillaceae</taxon>
        <taxon>Inquilinus</taxon>
    </lineage>
</organism>
<dbReference type="Pfam" id="PF00583">
    <property type="entry name" value="Acetyltransf_1"/>
    <property type="match status" value="1"/>
</dbReference>
<comment type="caution">
    <text evidence="4">The sequence shown here is derived from an EMBL/GenBank/DDBJ whole genome shotgun (WGS) entry which is preliminary data.</text>
</comment>
<sequence>MTRPSIAVRPARPEEAEALSALVLRSKAHWGYDAAFMAQVVDVLRVTPEMIRAGGIAVAADRDDRPLGMVSVSVSGAEAEVELLFVDPSAMGQGAGRALWRHAVDAARGGGATALWILADPGAEPFYRA</sequence>
<dbReference type="Gene3D" id="3.40.630.30">
    <property type="match status" value="1"/>
</dbReference>
<dbReference type="SUPFAM" id="SSF55729">
    <property type="entry name" value="Acyl-CoA N-acyltransferases (Nat)"/>
    <property type="match status" value="1"/>
</dbReference>
<feature type="domain" description="N-acetyltransferase" evidence="3">
    <location>
        <begin position="6"/>
        <end position="129"/>
    </location>
</feature>
<dbReference type="AlphaFoldDB" id="A0A0A0D3D4"/>
<dbReference type="RefSeq" id="WP_034842819.1">
    <property type="nucleotide sequence ID" value="NZ_JANX01000293.1"/>
</dbReference>
<protein>
    <recommendedName>
        <fullName evidence="3">N-acetyltransferase domain-containing protein</fullName>
    </recommendedName>
</protein>
<feature type="non-terminal residue" evidence="4">
    <location>
        <position position="129"/>
    </location>
</feature>